<reference evidence="2 3" key="1">
    <citation type="submission" date="2010-12" db="EMBL/GenBank/DDBJ databases">
        <authorList>
            <person name="Muzny D."/>
            <person name="Qin X."/>
            <person name="Deng J."/>
            <person name="Jiang H."/>
            <person name="Liu Y."/>
            <person name="Qu J."/>
            <person name="Song X.-Z."/>
            <person name="Zhang L."/>
            <person name="Thornton R."/>
            <person name="Coyle M."/>
            <person name="Francisco L."/>
            <person name="Jackson L."/>
            <person name="Javaid M."/>
            <person name="Korchina V."/>
            <person name="Kovar C."/>
            <person name="Mata R."/>
            <person name="Mathew T."/>
            <person name="Ngo R."/>
            <person name="Nguyen L."/>
            <person name="Nguyen N."/>
            <person name="Okwuonu G."/>
            <person name="Ongeri F."/>
            <person name="Pham C."/>
            <person name="Simmons D."/>
            <person name="Wilczek-Boney K."/>
            <person name="Hale W."/>
            <person name="Jakkamsetti A."/>
            <person name="Pham P."/>
            <person name="Ruth R."/>
            <person name="San Lucas F."/>
            <person name="Warren J."/>
            <person name="Zhang J."/>
            <person name="Zhao Z."/>
            <person name="Zhou C."/>
            <person name="Zhu D."/>
            <person name="Lee S."/>
            <person name="Bess C."/>
            <person name="Blankenburg K."/>
            <person name="Forbes L."/>
            <person name="Fu Q."/>
            <person name="Gubbala S."/>
            <person name="Hirani K."/>
            <person name="Jayaseelan J.C."/>
            <person name="Lara F."/>
            <person name="Munidasa M."/>
            <person name="Palculict T."/>
            <person name="Patil S."/>
            <person name="Pu L.-L."/>
            <person name="Saada N."/>
            <person name="Tang L."/>
            <person name="Weissenberger G."/>
            <person name="Zhu Y."/>
            <person name="Hemphill L."/>
            <person name="Shang Y."/>
            <person name="Youmans B."/>
            <person name="Ayvaz T."/>
            <person name="Ross M."/>
            <person name="Santibanez J."/>
            <person name="Aqrawi P."/>
            <person name="Gross S."/>
            <person name="Joshi V."/>
            <person name="Fowler G."/>
            <person name="Nazareth L."/>
            <person name="Reid J."/>
            <person name="Worley K."/>
            <person name="Petrosino J."/>
            <person name="Highlander S."/>
            <person name="Gibbs R."/>
        </authorList>
    </citation>
    <scope>NUCLEOTIDE SEQUENCE [LARGE SCALE GENOMIC DNA]</scope>
    <source>
        <strain evidence="2 3">ATCC 23263</strain>
    </source>
</reference>
<evidence type="ECO:0000259" key="1">
    <source>
        <dbReference type="Pfam" id="PF10105"/>
    </source>
</evidence>
<comment type="caution">
    <text evidence="2">The sequence shown here is derived from an EMBL/GenBank/DDBJ whole genome shotgun (WGS) entry which is preliminary data.</text>
</comment>
<dbReference type="HOGENOM" id="CLU_083579_0_1_9"/>
<keyword evidence="3" id="KW-1185">Reference proteome</keyword>
<dbReference type="Pfam" id="PF10105">
    <property type="entry name" value="DUF2344"/>
    <property type="match status" value="1"/>
</dbReference>
<evidence type="ECO:0000313" key="2">
    <source>
        <dbReference type="EMBL" id="EFV02169.1"/>
    </source>
</evidence>
<dbReference type="NCBIfam" id="TIGR03936">
    <property type="entry name" value="sam_1_link_chp"/>
    <property type="match status" value="1"/>
</dbReference>
<feature type="domain" description="DUF2344" evidence="1">
    <location>
        <begin position="14"/>
        <end position="182"/>
    </location>
</feature>
<accession>E6MFI2</accession>
<dbReference type="AlphaFoldDB" id="E6MFI2"/>
<dbReference type="EMBL" id="AEQN01000012">
    <property type="protein sequence ID" value="EFV02169.1"/>
    <property type="molecule type" value="Genomic_DNA"/>
</dbReference>
<protein>
    <submittedName>
        <fullName evidence="2">Radical SAM-linked protein</fullName>
    </submittedName>
</protein>
<gene>
    <name evidence="2" type="ORF">HMP0721_0765</name>
</gene>
<name>E6MFI2_9FIRM</name>
<organism evidence="2 3">
    <name type="scientific">Pseudoramibacter alactolyticus ATCC 23263</name>
    <dbReference type="NCBI Taxonomy" id="887929"/>
    <lineage>
        <taxon>Bacteria</taxon>
        <taxon>Bacillati</taxon>
        <taxon>Bacillota</taxon>
        <taxon>Clostridia</taxon>
        <taxon>Eubacteriales</taxon>
        <taxon>Eubacteriaceae</taxon>
        <taxon>Pseudoramibacter</taxon>
    </lineage>
</organism>
<dbReference type="OrthoDB" id="9780488at2"/>
<evidence type="ECO:0000313" key="3">
    <source>
        <dbReference type="Proteomes" id="UP000004754"/>
    </source>
</evidence>
<dbReference type="InterPro" id="IPR018768">
    <property type="entry name" value="DUF2344"/>
</dbReference>
<sequence length="244" mass="27710">MVERNHSQQNEITMRFKFRRGASLRFLSHLDQQSAFQRAFRRAGIPLAYSRGFHAHPKMAFAQAMPVGMTSDCEYGDVVLTQTMDPDIFIQAFNQSMPAGLMITEAWAMNGKAPSLTAAIKDAEYCITVPGAFSAPAVEEAVEAFLKQMYINIRKRNKRGKYIEKNIRPFIEKLTADIRADTLIFGLQTKFIDQVTVKPVQVIEQLNQFAVLGLGSALDWRLHRCTLNLNWTPEIDGNEYVEKM</sequence>
<dbReference type="Proteomes" id="UP000004754">
    <property type="component" value="Unassembled WGS sequence"/>
</dbReference>
<proteinExistence type="predicted"/>
<dbReference type="RefSeq" id="WP_006598189.1">
    <property type="nucleotide sequence ID" value="NZ_GL622359.1"/>
</dbReference>
<dbReference type="STRING" id="887929.HMP0721_0765"/>
<dbReference type="eggNOG" id="COG5011">
    <property type="taxonomic scope" value="Bacteria"/>
</dbReference>